<feature type="transmembrane region" description="Helical" evidence="8">
    <location>
        <begin position="35"/>
        <end position="60"/>
    </location>
</feature>
<comment type="catalytic activity">
    <reaction evidence="8">
        <text>L-cysteinyl-[protein] + hexadecanoyl-CoA = S-hexadecanoyl-L-cysteinyl-[protein] + CoA</text>
        <dbReference type="Rhea" id="RHEA:36683"/>
        <dbReference type="Rhea" id="RHEA-COMP:10131"/>
        <dbReference type="Rhea" id="RHEA-COMP:11032"/>
        <dbReference type="ChEBI" id="CHEBI:29950"/>
        <dbReference type="ChEBI" id="CHEBI:57287"/>
        <dbReference type="ChEBI" id="CHEBI:57379"/>
        <dbReference type="ChEBI" id="CHEBI:74151"/>
        <dbReference type="EC" id="2.3.1.225"/>
    </reaction>
</comment>
<evidence type="ECO:0000256" key="6">
    <source>
        <dbReference type="ARBA" id="ARBA00023136"/>
    </source>
</evidence>
<gene>
    <name evidence="10" type="ORF">ZOSMA_250G00120</name>
</gene>
<accession>A0A0K9PIA1</accession>
<evidence type="ECO:0000256" key="3">
    <source>
        <dbReference type="ARBA" id="ARBA00022679"/>
    </source>
</evidence>
<dbReference type="GO" id="GO:0006612">
    <property type="term" value="P:protein targeting to membrane"/>
    <property type="evidence" value="ECO:0000318"/>
    <property type="project" value="GO_Central"/>
</dbReference>
<comment type="similarity">
    <text evidence="2 8">Belongs to the DHHC palmitoyltransferase family.</text>
</comment>
<keyword evidence="3 8" id="KW-0808">Transferase</keyword>
<evidence type="ECO:0000313" key="10">
    <source>
        <dbReference type="EMBL" id="KMZ67975.1"/>
    </source>
</evidence>
<feature type="transmembrane region" description="Helical" evidence="8">
    <location>
        <begin position="230"/>
        <end position="250"/>
    </location>
</feature>
<protein>
    <recommendedName>
        <fullName evidence="8">S-acyltransferase</fullName>
        <ecNumber evidence="8">2.3.1.225</ecNumber>
    </recommendedName>
    <alternativeName>
        <fullName evidence="8">Palmitoyltransferase</fullName>
    </alternativeName>
</protein>
<comment type="caution">
    <text evidence="10">The sequence shown here is derived from an EMBL/GenBank/DDBJ whole genome shotgun (WGS) entry which is preliminary data.</text>
</comment>
<evidence type="ECO:0000256" key="7">
    <source>
        <dbReference type="ARBA" id="ARBA00023315"/>
    </source>
</evidence>
<dbReference type="PANTHER" id="PTHR22883:SF127">
    <property type="entry name" value="ZDHHC-TYPE PALMITOYLTRANSFERASE 3-RELATED"/>
    <property type="match status" value="1"/>
</dbReference>
<evidence type="ECO:0000256" key="8">
    <source>
        <dbReference type="RuleBase" id="RU079119"/>
    </source>
</evidence>
<feature type="domain" description="Palmitoyltransferase DHHC" evidence="9">
    <location>
        <begin position="155"/>
        <end position="268"/>
    </location>
</feature>
<keyword evidence="11" id="KW-1185">Reference proteome</keyword>
<comment type="domain">
    <text evidence="8">The DHHC domain is required for palmitoyltransferase activity.</text>
</comment>
<dbReference type="STRING" id="29655.A0A0K9PIA1"/>
<dbReference type="InterPro" id="IPR001594">
    <property type="entry name" value="Palmitoyltrfase_DHHC"/>
</dbReference>
<evidence type="ECO:0000256" key="4">
    <source>
        <dbReference type="ARBA" id="ARBA00022692"/>
    </source>
</evidence>
<dbReference type="GO" id="GO:0019706">
    <property type="term" value="F:protein-cysteine S-palmitoyltransferase activity"/>
    <property type="evidence" value="ECO:0000318"/>
    <property type="project" value="GO_Central"/>
</dbReference>
<sequence length="312" mass="35346">MSTSRRKRAVLLFLSAIVSAAVVVTTQSVLFLVPLFLLTAVPLPVMLPIAGIVMVVSVGVGRFWKMVFGVRASVPIVVLLHLSFIWGFYVSVVRPVVSTVPDVIFHTECALLMVGLYSIVNGDPGFATASGFELEETGYSESNIHHNGGGSQFSRIRQCSSCKASVRGFDHHCHAFGNCIGEKNRLLFLILLIGFILTEASYTIFSFHYIKVFFNVSNYWLQRTISGNLVISTMLFSSIQVLWQVVFLMWHLYCVCFNIRTDEWVNWKRYPEFQLTIHKQELGENSNDIRFRNPYDKGLLSNIFDFLFTTTR</sequence>
<name>A0A0K9PIA1_ZOSMR</name>
<dbReference type="OrthoDB" id="331948at2759"/>
<comment type="subcellular location">
    <subcellularLocation>
        <location evidence="1">Membrane</location>
        <topology evidence="1">Multi-pass membrane protein</topology>
    </subcellularLocation>
</comment>
<dbReference type="GO" id="GO:0005783">
    <property type="term" value="C:endoplasmic reticulum"/>
    <property type="evidence" value="ECO:0000318"/>
    <property type="project" value="GO_Central"/>
</dbReference>
<dbReference type="EC" id="2.3.1.225" evidence="8"/>
<evidence type="ECO:0000259" key="9">
    <source>
        <dbReference type="Pfam" id="PF01529"/>
    </source>
</evidence>
<dbReference type="EMBL" id="LFYR01000867">
    <property type="protein sequence ID" value="KMZ67975.1"/>
    <property type="molecule type" value="Genomic_DNA"/>
</dbReference>
<reference evidence="11" key="1">
    <citation type="journal article" date="2016" name="Nature">
        <title>The genome of the seagrass Zostera marina reveals angiosperm adaptation to the sea.</title>
        <authorList>
            <person name="Olsen J.L."/>
            <person name="Rouze P."/>
            <person name="Verhelst B."/>
            <person name="Lin Y.-C."/>
            <person name="Bayer T."/>
            <person name="Collen J."/>
            <person name="Dattolo E."/>
            <person name="De Paoli E."/>
            <person name="Dittami S."/>
            <person name="Maumus F."/>
            <person name="Michel G."/>
            <person name="Kersting A."/>
            <person name="Lauritano C."/>
            <person name="Lohaus R."/>
            <person name="Toepel M."/>
            <person name="Tonon T."/>
            <person name="Vanneste K."/>
            <person name="Amirebrahimi M."/>
            <person name="Brakel J."/>
            <person name="Bostroem C."/>
            <person name="Chovatia M."/>
            <person name="Grimwood J."/>
            <person name="Jenkins J.W."/>
            <person name="Jueterbock A."/>
            <person name="Mraz A."/>
            <person name="Stam W.T."/>
            <person name="Tice H."/>
            <person name="Bornberg-Bauer E."/>
            <person name="Green P.J."/>
            <person name="Pearson G.A."/>
            <person name="Procaccini G."/>
            <person name="Duarte C.M."/>
            <person name="Schmutz J."/>
            <person name="Reusch T.B.H."/>
            <person name="Van de Peer Y."/>
        </authorList>
    </citation>
    <scope>NUCLEOTIDE SEQUENCE [LARGE SCALE GENOMIC DNA]</scope>
    <source>
        <strain evidence="11">cv. Finnish</strain>
    </source>
</reference>
<organism evidence="10 11">
    <name type="scientific">Zostera marina</name>
    <name type="common">Eelgrass</name>
    <dbReference type="NCBI Taxonomy" id="29655"/>
    <lineage>
        <taxon>Eukaryota</taxon>
        <taxon>Viridiplantae</taxon>
        <taxon>Streptophyta</taxon>
        <taxon>Embryophyta</taxon>
        <taxon>Tracheophyta</taxon>
        <taxon>Spermatophyta</taxon>
        <taxon>Magnoliopsida</taxon>
        <taxon>Liliopsida</taxon>
        <taxon>Zosteraceae</taxon>
        <taxon>Zostera</taxon>
    </lineage>
</organism>
<dbReference type="InterPro" id="IPR039859">
    <property type="entry name" value="PFA4/ZDH16/20/ERF2-like"/>
</dbReference>
<keyword evidence="6 8" id="KW-0472">Membrane</keyword>
<dbReference type="PROSITE" id="PS50216">
    <property type="entry name" value="DHHC"/>
    <property type="match status" value="1"/>
</dbReference>
<feature type="transmembrane region" description="Helical" evidence="8">
    <location>
        <begin position="103"/>
        <end position="120"/>
    </location>
</feature>
<evidence type="ECO:0000256" key="1">
    <source>
        <dbReference type="ARBA" id="ARBA00004141"/>
    </source>
</evidence>
<proteinExistence type="inferred from homology"/>
<dbReference type="OMA" id="AVFLIWH"/>
<evidence type="ECO:0000256" key="2">
    <source>
        <dbReference type="ARBA" id="ARBA00008574"/>
    </source>
</evidence>
<dbReference type="AlphaFoldDB" id="A0A0K9PIA1"/>
<dbReference type="PANTHER" id="PTHR22883">
    <property type="entry name" value="ZINC FINGER DHHC DOMAIN CONTAINING PROTEIN"/>
    <property type="match status" value="1"/>
</dbReference>
<feature type="transmembrane region" description="Helical" evidence="8">
    <location>
        <begin position="186"/>
        <end position="210"/>
    </location>
</feature>
<dbReference type="GO" id="GO:0016020">
    <property type="term" value="C:membrane"/>
    <property type="evidence" value="ECO:0007669"/>
    <property type="project" value="UniProtKB-SubCell"/>
</dbReference>
<dbReference type="GO" id="GO:0005794">
    <property type="term" value="C:Golgi apparatus"/>
    <property type="evidence" value="ECO:0000318"/>
    <property type="project" value="GO_Central"/>
</dbReference>
<keyword evidence="5 8" id="KW-1133">Transmembrane helix</keyword>
<evidence type="ECO:0000313" key="11">
    <source>
        <dbReference type="Proteomes" id="UP000036987"/>
    </source>
</evidence>
<evidence type="ECO:0000256" key="5">
    <source>
        <dbReference type="ARBA" id="ARBA00022989"/>
    </source>
</evidence>
<feature type="transmembrane region" description="Helical" evidence="8">
    <location>
        <begin position="72"/>
        <end position="91"/>
    </location>
</feature>
<keyword evidence="4 8" id="KW-0812">Transmembrane</keyword>
<dbReference type="Pfam" id="PF01529">
    <property type="entry name" value="DHHC"/>
    <property type="match status" value="1"/>
</dbReference>
<dbReference type="Proteomes" id="UP000036987">
    <property type="component" value="Unassembled WGS sequence"/>
</dbReference>
<keyword evidence="7 8" id="KW-0012">Acyltransferase</keyword>